<dbReference type="AlphaFoldDB" id="A0A3T1CYF4"/>
<dbReference type="SUPFAM" id="SSF50985">
    <property type="entry name" value="RCC1/BLIP-II"/>
    <property type="match status" value="1"/>
</dbReference>
<dbReference type="Proteomes" id="UP000289856">
    <property type="component" value="Chromosome"/>
</dbReference>
<dbReference type="RefSeq" id="WP_162309243.1">
    <property type="nucleotide sequence ID" value="NZ_AP019400.1"/>
</dbReference>
<dbReference type="PANTHER" id="PTHR37841:SF1">
    <property type="entry name" value="DUF3298 DOMAIN-CONTAINING PROTEIN"/>
    <property type="match status" value="1"/>
</dbReference>
<dbReference type="KEGG" id="cohn:KCTCHS21_02650"/>
<dbReference type="PROSITE" id="PS00626">
    <property type="entry name" value="RCC1_2"/>
    <property type="match status" value="2"/>
</dbReference>
<dbReference type="Gene3D" id="2.130.10.30">
    <property type="entry name" value="Regulator of chromosome condensation 1/beta-lactamase-inhibitor protein II"/>
    <property type="match status" value="2"/>
</dbReference>
<protein>
    <submittedName>
        <fullName evidence="2">Uncharacterized protein</fullName>
    </submittedName>
</protein>
<dbReference type="PANTHER" id="PTHR37841">
    <property type="entry name" value="GLR2918 PROTEIN"/>
    <property type="match status" value="1"/>
</dbReference>
<evidence type="ECO:0000256" key="1">
    <source>
        <dbReference type="SAM" id="SignalP"/>
    </source>
</evidence>
<feature type="chain" id="PRO_5038970775" evidence="1">
    <location>
        <begin position="21"/>
        <end position="730"/>
    </location>
</feature>
<name>A0A3T1CYF4_9BACL</name>
<dbReference type="InterPro" id="IPR009091">
    <property type="entry name" value="RCC1/BLIP-II"/>
</dbReference>
<dbReference type="InterPro" id="IPR000408">
    <property type="entry name" value="Reg_chr_condens"/>
</dbReference>
<sequence length="730" mass="80538">MFKRFVATLLVLLITMTSDFQTNSVAAKSDANNNEMVAISAGSDFYVSLTRQGTVWSWGNNELGQLGDGTELKRTAPVQVDGLLDITALSAGKMHVLALQKDGSVWAWGSNRLKQLGIKDVEQSNIPVKVQSISDATGIAAGEYHSVVLKRDGTVWAWGLRLLTPMQVTGLSDITAVAATSFKSLALNKDGSVWEWSMSRNPREDRIDSFTVPQKISDLSNIIAISISERHALALKKDGTVWAWGSNYVGQLGDGTNAERSKPVKVKGLSGVIAISSGEEHSIALKSDGTVWGWGANNTGQVGVPMQWEFIKHERKLINYSTPVKVNISGITAIGAGETQSFAIGKGGVAWGWGDGLAGINRMTEVQSYVIDPQFESASSFSDGVAYTDRGVFINQDREKVMTVPDRFCRGMYVFENGISVSCIMVGDKMRFGLFDKNFREIVKPQYEFFDKFVDGLAAVYKNGKWGFIDRNGKEVVKPQYEAYGYSYEFLEGLALVSKNGKMGYIDKTGKVVIPLRYDYARSFSDGLAAIMVKDKFGYIDKNGKIVIQPKYDEAYSFGEGVAIVYRNGWLLIDKSGKETKLKLNWQYEISESDTFSEGLLKVKFKGKYGFMNKKGELVVKAQYESIDPFIGGVARISKSDPKNARAYPKYGFVDKKGKEIIPAKYDYVGMFSEGLADVRQNGKWGFVDQTGKVIVKLQFDDALSYSEGLAAVKVNGKWGYIRNPLHAVK</sequence>
<gene>
    <name evidence="2" type="ORF">KCTCHS21_02650</name>
</gene>
<dbReference type="PRINTS" id="PR00633">
    <property type="entry name" value="RCCNDNSATION"/>
</dbReference>
<reference evidence="2 3" key="1">
    <citation type="submission" date="2019-01" db="EMBL/GenBank/DDBJ databases">
        <title>Complete genome sequence of Cohnella hallensis HS21 isolated from Korean fir (Abies koreana) rhizospheric soil.</title>
        <authorList>
            <person name="Jiang L."/>
            <person name="Kang S.W."/>
            <person name="Kim S."/>
            <person name="Jung J."/>
            <person name="Kim C.Y."/>
            <person name="Kim D.H."/>
            <person name="Kim S.W."/>
            <person name="Lee J."/>
        </authorList>
    </citation>
    <scope>NUCLEOTIDE SEQUENCE [LARGE SCALE GENOMIC DNA]</scope>
    <source>
        <strain evidence="2 3">HS21</strain>
    </source>
</reference>
<dbReference type="EMBL" id="AP019400">
    <property type="protein sequence ID" value="BBI30866.1"/>
    <property type="molecule type" value="Genomic_DNA"/>
</dbReference>
<organism evidence="2 3">
    <name type="scientific">Cohnella abietis</name>
    <dbReference type="NCBI Taxonomy" id="2507935"/>
    <lineage>
        <taxon>Bacteria</taxon>
        <taxon>Bacillati</taxon>
        <taxon>Bacillota</taxon>
        <taxon>Bacilli</taxon>
        <taxon>Bacillales</taxon>
        <taxon>Paenibacillaceae</taxon>
        <taxon>Cohnella</taxon>
    </lineage>
</organism>
<evidence type="ECO:0000313" key="2">
    <source>
        <dbReference type="EMBL" id="BBI30866.1"/>
    </source>
</evidence>
<dbReference type="Pfam" id="PF00415">
    <property type="entry name" value="RCC1"/>
    <property type="match status" value="4"/>
</dbReference>
<evidence type="ECO:0000313" key="3">
    <source>
        <dbReference type="Proteomes" id="UP000289856"/>
    </source>
</evidence>
<dbReference type="Pfam" id="PF14903">
    <property type="entry name" value="WG_beta_rep"/>
    <property type="match status" value="6"/>
</dbReference>
<feature type="signal peptide" evidence="1">
    <location>
        <begin position="1"/>
        <end position="20"/>
    </location>
</feature>
<proteinExistence type="predicted"/>
<dbReference type="PROSITE" id="PS50012">
    <property type="entry name" value="RCC1_3"/>
    <property type="match status" value="4"/>
</dbReference>
<dbReference type="InterPro" id="IPR032774">
    <property type="entry name" value="WG_beta_rep"/>
</dbReference>
<dbReference type="SUPFAM" id="SSF69360">
    <property type="entry name" value="Cell wall binding repeat"/>
    <property type="match status" value="2"/>
</dbReference>
<keyword evidence="1" id="KW-0732">Signal</keyword>
<accession>A0A3T1CYF4</accession>
<keyword evidence="3" id="KW-1185">Reference proteome</keyword>